<organism evidence="1 2">
    <name type="scientific">Thiopseudomonas alkaliphila</name>
    <dbReference type="NCBI Taxonomy" id="1697053"/>
    <lineage>
        <taxon>Bacteria</taxon>
        <taxon>Pseudomonadati</taxon>
        <taxon>Pseudomonadota</taxon>
        <taxon>Gammaproteobacteria</taxon>
        <taxon>Pseudomonadales</taxon>
        <taxon>Pseudomonadaceae</taxon>
        <taxon>Thiopseudomonas</taxon>
    </lineage>
</organism>
<reference evidence="1" key="1">
    <citation type="journal article" date="2015" name="Genome Announc.">
        <title>Genome Sequences of Oblitimonas alkaliphila gen. nov. sp. nov. (Proposed), a Novel Bacterium of the Pseudomonadaceae Family.</title>
        <authorList>
            <person name="Lauer A.C."/>
            <person name="Nicholson A.C."/>
            <person name="Humrighouse B.W."/>
            <person name="Emery B."/>
            <person name="Drobish A."/>
            <person name="Juieng P."/>
            <person name="Loparev V."/>
            <person name="McQuiston J.R."/>
        </authorList>
    </citation>
    <scope>NUCLEOTIDE SEQUENCE [LARGE SCALE GENOMIC DNA]</scope>
    <source>
        <strain evidence="1">E5571</strain>
    </source>
</reference>
<evidence type="ECO:0000313" key="1">
    <source>
        <dbReference type="EMBL" id="AKX60460.1"/>
    </source>
</evidence>
<dbReference type="AlphaFoldDB" id="A0A0K1XGD9"/>
<dbReference type="STRING" id="1697053.AKN87_01770"/>
<dbReference type="RefSeq" id="WP_053101776.1">
    <property type="nucleotide sequence ID" value="NZ_CP012358.1"/>
</dbReference>
<dbReference type="GeneID" id="93982996"/>
<name>A0A0K1XGD9_9GAMM</name>
<dbReference type="KEGG" id="pbb:AKN87_01770"/>
<evidence type="ECO:0000313" key="2">
    <source>
        <dbReference type="Proteomes" id="UP000063953"/>
    </source>
</evidence>
<gene>
    <name evidence="1" type="ORF">AKN88_11380</name>
</gene>
<sequence>MSAIKWRPVRGAHNVFETDRGYIVAKVNVAEKYVYTVTAPGAKESFAYLGSREEVVKVIEEHMKGEAE</sequence>
<accession>A0A0K1XGD9</accession>
<proteinExistence type="predicted"/>
<dbReference type="EMBL" id="CP012365">
    <property type="protein sequence ID" value="AKX60460.1"/>
    <property type="molecule type" value="Genomic_DNA"/>
</dbReference>
<dbReference type="Proteomes" id="UP000063953">
    <property type="component" value="Chromosome"/>
</dbReference>
<keyword evidence="2" id="KW-1185">Reference proteome</keyword>
<protein>
    <submittedName>
        <fullName evidence="1">Uncharacterized protein</fullName>
    </submittedName>
</protein>